<comment type="caution">
    <text evidence="1">The sequence shown here is derived from an EMBL/GenBank/DDBJ whole genome shotgun (WGS) entry which is preliminary data.</text>
</comment>
<sequence length="1492" mass="165141">MLNVEQGLDDEHVDPPPMPNVEQKAIHSDEEAVVEAVMAEARSQQAASMIEFHWLGHRFPISNAKTRVAILKELDQNPFRPSFSLFLSPALSSPIGNSFVSVFVFFFVKVVRDFSRLFSKKRRRVLTFGTIGIMPVSGQEETGVKSIAGQFSGFIAGVPIKKRRFPIFRPSSPLSEDSSIPEENELLRKELSSTSQGLTLSNASIAGAPIKKRRFPLIQASSSSLEEPCSLPEENDASRKEHSSTSQGSTLSTSSSGLSESNRNSVFEEGKASSDVTDPNKVQSNSNFLVPKLEEPEPGLATPSCTSDVMESKDKVALKEAYGEKVVSKMFKGKSELLLAAKEGLALNIGAHINKQNVQEKIKQECPVVPESTDLSLGLKEHLFSTLFNQDTDESCQREEKTDSVSLKLSLSEEVGTIQRNDDVKSDSDRAHVHSNRANWDLNTTMDAWEESVADAASGKTSNVLKSTDTALDENHFMCSAGIPTTSVASVKKTHVETKNRAVAISSALYGQQSKSGDPCNLRLFSSGLQKYAEEPFRLSVKLNSGSVIPTENSSSVVASGGDLSMASSRTVKSEPFDENPKQNLKKFNPSPIGSLDGVAVKHELVERSNVEAFNSSKGSNLKLVDAKFVKSEPGHEGNQERPKTTEVKSDQVSTELLQGFDNCSALPLPTTMETTPISAETECTVEKPICSADLSTSGNVVNHLESSHSDEKESLGACPIAEQVPTETEAVAMVDNGPESSVPDMKDDLRTERENADDAEGCRLKLMSDLPLPDPRGSGEGCVSDDEKITLSADMLEDDSYGSDYESDDNHALTIAMDTEQYAEDDDYEDGEVREPMKHSSAEDAICEVREVERVDHISYENKQMESGGLVCGDYPTSSNVEEGENTIISHSEVTSGKDGVDTEISEKYDKVTEKNVCLQESLDSEKPTVHSDGKRPAKTLRRKSSDISDMESVPKASESEFSHKATNGSLGVDVAQYTDEVVKTTDVVRKAELDLQKIEPSENFDDATKDINNGANQGRIIDLSRAASVSSPSKARPMSGRSLPSRAGRDILSDTLDGDKLNRGRDEIYIDGPHKFSKERNQDLSPRNTRLSFGRGRGRGSRLESFRGNWESDREFTDGSFVGTGRVGRKPLNDEGPLCRHIPSRRRSPGGRDVATGRSIQMGHRIPRNMSPSRCIGGGDGSELVGMRHGDKFMRGFPDDPMDPVFSRPQPFEGMESRYTRGGRSSFMQRRGLPRIRSKSPIRSRSRSPGPWTSPRRRSPRRRSPDGFGGHPEMTHRRSALYRTDRMRSPDRPVFTGERVVRRHGSPSYMPRPSNDIRDMESGREHVHPRSVMSNRSPSGRILLRNNRRFDVVDRGDNEDYFGGPMHSGGRILELNGEGNGDERRRFGERRGPVRSFRPPYNGNVGENFHLNAEDAPRHYRFCADDDSEFHERNLRERDFDRRIKTRPANVPPRRTRNIDEQEGNYRHGGGQVWNDEGYDDISRVKRKRF</sequence>
<evidence type="ECO:0000313" key="1">
    <source>
        <dbReference type="EMBL" id="KAI4351367.1"/>
    </source>
</evidence>
<accession>A0ACB9PS25</accession>
<dbReference type="EMBL" id="CM039428">
    <property type="protein sequence ID" value="KAI4351367.1"/>
    <property type="molecule type" value="Genomic_DNA"/>
</dbReference>
<gene>
    <name evidence="1" type="ORF">L6164_005739</name>
</gene>
<name>A0ACB9PS25_BAUVA</name>
<dbReference type="Proteomes" id="UP000828941">
    <property type="component" value="Chromosome 3"/>
</dbReference>
<organism evidence="1 2">
    <name type="scientific">Bauhinia variegata</name>
    <name type="common">Purple orchid tree</name>
    <name type="synonym">Phanera variegata</name>
    <dbReference type="NCBI Taxonomy" id="167791"/>
    <lineage>
        <taxon>Eukaryota</taxon>
        <taxon>Viridiplantae</taxon>
        <taxon>Streptophyta</taxon>
        <taxon>Embryophyta</taxon>
        <taxon>Tracheophyta</taxon>
        <taxon>Spermatophyta</taxon>
        <taxon>Magnoliopsida</taxon>
        <taxon>eudicotyledons</taxon>
        <taxon>Gunneridae</taxon>
        <taxon>Pentapetalae</taxon>
        <taxon>rosids</taxon>
        <taxon>fabids</taxon>
        <taxon>Fabales</taxon>
        <taxon>Fabaceae</taxon>
        <taxon>Cercidoideae</taxon>
        <taxon>Cercideae</taxon>
        <taxon>Bauhiniinae</taxon>
        <taxon>Bauhinia</taxon>
    </lineage>
</organism>
<proteinExistence type="predicted"/>
<protein>
    <submittedName>
        <fullName evidence="1">Uncharacterized protein</fullName>
    </submittedName>
</protein>
<evidence type="ECO:0000313" key="2">
    <source>
        <dbReference type="Proteomes" id="UP000828941"/>
    </source>
</evidence>
<reference evidence="1 2" key="1">
    <citation type="journal article" date="2022" name="DNA Res.">
        <title>Chromosomal-level genome assembly of the orchid tree Bauhinia variegata (Leguminosae; Cercidoideae) supports the allotetraploid origin hypothesis of Bauhinia.</title>
        <authorList>
            <person name="Zhong Y."/>
            <person name="Chen Y."/>
            <person name="Zheng D."/>
            <person name="Pang J."/>
            <person name="Liu Y."/>
            <person name="Luo S."/>
            <person name="Meng S."/>
            <person name="Qian L."/>
            <person name="Wei D."/>
            <person name="Dai S."/>
            <person name="Zhou R."/>
        </authorList>
    </citation>
    <scope>NUCLEOTIDE SEQUENCE [LARGE SCALE GENOMIC DNA]</scope>
    <source>
        <strain evidence="1">BV-YZ2020</strain>
    </source>
</reference>
<keyword evidence="2" id="KW-1185">Reference proteome</keyword>